<evidence type="ECO:0000256" key="1">
    <source>
        <dbReference type="SAM" id="Phobius"/>
    </source>
</evidence>
<sequence length="182" mass="20083">MQIEASCYLAIVALASVLERPFVTCSGVEKHALRTSVFSNVIASPTWLVFGSFIELSMSLNSFRMHGNLLAVLLFAFAFQVAAKVLVVRVSARKPINVGCVFAGNGFGLVLIWALYVSLVSFNDQHPHVWVKMVRYVPLFSMLSYAVFFGIAVLIAIESLSAFVGRRRIPDDSDESSRESDQ</sequence>
<feature type="transmembrane region" description="Helical" evidence="1">
    <location>
        <begin position="66"/>
        <end position="87"/>
    </location>
</feature>
<accession>A0ABX5XXV3</accession>
<keyword evidence="1" id="KW-0472">Membrane</keyword>
<evidence type="ECO:0000313" key="2">
    <source>
        <dbReference type="EMBL" id="QDV86850.1"/>
    </source>
</evidence>
<evidence type="ECO:0008006" key="4">
    <source>
        <dbReference type="Google" id="ProtNLM"/>
    </source>
</evidence>
<feature type="transmembrane region" description="Helical" evidence="1">
    <location>
        <begin position="37"/>
        <end position="54"/>
    </location>
</feature>
<evidence type="ECO:0000313" key="3">
    <source>
        <dbReference type="Proteomes" id="UP000318081"/>
    </source>
</evidence>
<keyword evidence="3" id="KW-1185">Reference proteome</keyword>
<protein>
    <recommendedName>
        <fullName evidence="4">Transmembrane protein</fullName>
    </recommendedName>
</protein>
<name>A0ABX5XXV3_9BACT</name>
<feature type="transmembrane region" description="Helical" evidence="1">
    <location>
        <begin position="96"/>
        <end position="116"/>
    </location>
</feature>
<dbReference type="Proteomes" id="UP000318081">
    <property type="component" value="Chromosome"/>
</dbReference>
<proteinExistence type="predicted"/>
<feature type="transmembrane region" description="Helical" evidence="1">
    <location>
        <begin position="136"/>
        <end position="157"/>
    </location>
</feature>
<gene>
    <name evidence="2" type="ORF">TBK1r_58750</name>
</gene>
<organism evidence="2 3">
    <name type="scientific">Stieleria magnilauensis</name>
    <dbReference type="NCBI Taxonomy" id="2527963"/>
    <lineage>
        <taxon>Bacteria</taxon>
        <taxon>Pseudomonadati</taxon>
        <taxon>Planctomycetota</taxon>
        <taxon>Planctomycetia</taxon>
        <taxon>Pirellulales</taxon>
        <taxon>Pirellulaceae</taxon>
        <taxon>Stieleria</taxon>
    </lineage>
</organism>
<dbReference type="EMBL" id="CP036432">
    <property type="protein sequence ID" value="QDV86850.1"/>
    <property type="molecule type" value="Genomic_DNA"/>
</dbReference>
<keyword evidence="1" id="KW-0812">Transmembrane</keyword>
<keyword evidence="1" id="KW-1133">Transmembrane helix</keyword>
<reference evidence="2 3" key="1">
    <citation type="submission" date="2019-02" db="EMBL/GenBank/DDBJ databases">
        <title>Deep-cultivation of Planctomycetes and their phenomic and genomic characterization uncovers novel biology.</title>
        <authorList>
            <person name="Wiegand S."/>
            <person name="Jogler M."/>
            <person name="Boedeker C."/>
            <person name="Pinto D."/>
            <person name="Vollmers J."/>
            <person name="Rivas-Marin E."/>
            <person name="Kohn T."/>
            <person name="Peeters S.H."/>
            <person name="Heuer A."/>
            <person name="Rast P."/>
            <person name="Oberbeckmann S."/>
            <person name="Bunk B."/>
            <person name="Jeske O."/>
            <person name="Meyerdierks A."/>
            <person name="Storesund J.E."/>
            <person name="Kallscheuer N."/>
            <person name="Luecker S."/>
            <person name="Lage O.M."/>
            <person name="Pohl T."/>
            <person name="Merkel B.J."/>
            <person name="Hornburger P."/>
            <person name="Mueller R.-W."/>
            <person name="Bruemmer F."/>
            <person name="Labrenz M."/>
            <person name="Spormann A.M."/>
            <person name="Op den Camp H."/>
            <person name="Overmann J."/>
            <person name="Amann R."/>
            <person name="Jetten M.S.M."/>
            <person name="Mascher T."/>
            <person name="Medema M.H."/>
            <person name="Devos D.P."/>
            <person name="Kaster A.-K."/>
            <person name="Ovreas L."/>
            <person name="Rohde M."/>
            <person name="Galperin M.Y."/>
            <person name="Jogler C."/>
        </authorList>
    </citation>
    <scope>NUCLEOTIDE SEQUENCE [LARGE SCALE GENOMIC DNA]</scope>
    <source>
        <strain evidence="2 3">TBK1r</strain>
    </source>
</reference>